<sequence>MTLRKKASSLKPQDLGLAKNLANAQAKHKKYADASSTFSRVLELDGTDPTAISKRAFCRQQICEWSEWDLDLLRARDAVLLQLRQGSVPSMTPFDTLSLPLSSRLLMAVARMNAKKDAAEEGEPMQPRSPSRKLGCVIESKKNKGCRLRIGYVSSDFREHPTGFIMHHLLQAHSREAVEVYVYSINPNNGSPMRDKIEQAAEHFIDINPMTPKQAAERIRADGIDVLINLNGYTLTARNGIFAHQAAPIQVLYMGYAATMGSKFIQYVISDRASVPPEFAGLNDEKAAHLPNSYLPAVHHLTHPNDSAAAIMTRAPPLRSKYNLPEDGFIYCSFNTVYKNDPVTFTTWMQILSRVPGSVLWMQTSSEDTSANLAAQLAEAGVNPSRLVLLGWLDENEHLSAKSLCQLFLDTPNYNAHVTGTDALYAGIPVLSLPVEKMGSRVGASLLHAVGGGLPEQLLRTSYRAYEDRAVAIASEAPDKLKEVLRTVPESPLMALDNYVHHLESAFHLMWELHAAGMPPQPLQVFA</sequence>
<evidence type="ECO:0000256" key="2">
    <source>
        <dbReference type="ARBA" id="ARBA00022679"/>
    </source>
</evidence>
<proteinExistence type="predicted"/>
<dbReference type="SUPFAM" id="SSF48452">
    <property type="entry name" value="TPR-like"/>
    <property type="match status" value="1"/>
</dbReference>
<keyword evidence="7" id="KW-1185">Reference proteome</keyword>
<dbReference type="PANTHER" id="PTHR44998:SF1">
    <property type="entry name" value="UDP-N-ACETYLGLUCOSAMINE--PEPTIDE N-ACETYLGLUCOSAMINYLTRANSFERASE 110 KDA SUBUNIT"/>
    <property type="match status" value="1"/>
</dbReference>
<comment type="pathway">
    <text evidence="1">Protein modification; protein glycosylation.</text>
</comment>
<dbReference type="Proteomes" id="UP001190700">
    <property type="component" value="Unassembled WGS sequence"/>
</dbReference>
<evidence type="ECO:0000256" key="4">
    <source>
        <dbReference type="ARBA" id="ARBA00022803"/>
    </source>
</evidence>
<reference evidence="6 7" key="1">
    <citation type="journal article" date="2015" name="Genome Biol. Evol.">
        <title>Comparative Genomics of a Bacterivorous Green Alga Reveals Evolutionary Causalities and Consequences of Phago-Mixotrophic Mode of Nutrition.</title>
        <authorList>
            <person name="Burns J.A."/>
            <person name="Paasch A."/>
            <person name="Narechania A."/>
            <person name="Kim E."/>
        </authorList>
    </citation>
    <scope>NUCLEOTIDE SEQUENCE [LARGE SCALE GENOMIC DNA]</scope>
    <source>
        <strain evidence="6 7">PLY_AMNH</strain>
    </source>
</reference>
<evidence type="ECO:0000256" key="3">
    <source>
        <dbReference type="ARBA" id="ARBA00022737"/>
    </source>
</evidence>
<dbReference type="Gene3D" id="3.40.50.11380">
    <property type="match status" value="1"/>
</dbReference>
<dbReference type="Pfam" id="PF13844">
    <property type="entry name" value="Glyco_transf_41"/>
    <property type="match status" value="2"/>
</dbReference>
<dbReference type="GO" id="GO:0006493">
    <property type="term" value="P:protein O-linked glycosylation"/>
    <property type="evidence" value="ECO:0007669"/>
    <property type="project" value="TreeGrafter"/>
</dbReference>
<protein>
    <recommendedName>
        <fullName evidence="5">O-GlcNAc transferase C-terminal domain-containing protein</fullName>
    </recommendedName>
</protein>
<feature type="domain" description="O-GlcNAc transferase C-terminal" evidence="5">
    <location>
        <begin position="319"/>
        <end position="501"/>
    </location>
</feature>
<keyword evidence="3" id="KW-0677">Repeat</keyword>
<dbReference type="PANTHER" id="PTHR44998">
    <property type="match status" value="1"/>
</dbReference>
<evidence type="ECO:0000313" key="7">
    <source>
        <dbReference type="Proteomes" id="UP001190700"/>
    </source>
</evidence>
<evidence type="ECO:0000313" key="6">
    <source>
        <dbReference type="EMBL" id="KAK3269766.1"/>
    </source>
</evidence>
<feature type="domain" description="O-GlcNAc transferase C-terminal" evidence="5">
    <location>
        <begin position="62"/>
        <end position="302"/>
    </location>
</feature>
<dbReference type="GO" id="GO:0016757">
    <property type="term" value="F:glycosyltransferase activity"/>
    <property type="evidence" value="ECO:0007669"/>
    <property type="project" value="TreeGrafter"/>
</dbReference>
<dbReference type="InterPro" id="IPR029489">
    <property type="entry name" value="OGT/SEC/SPY_C"/>
</dbReference>
<dbReference type="Gene3D" id="1.25.40.10">
    <property type="entry name" value="Tetratricopeptide repeat domain"/>
    <property type="match status" value="1"/>
</dbReference>
<keyword evidence="4" id="KW-0802">TPR repeat</keyword>
<name>A0AAE0G2N1_9CHLO</name>
<evidence type="ECO:0000256" key="1">
    <source>
        <dbReference type="ARBA" id="ARBA00004922"/>
    </source>
</evidence>
<gene>
    <name evidence="6" type="ORF">CYMTET_21806</name>
</gene>
<dbReference type="Gene3D" id="3.40.50.2000">
    <property type="entry name" value="Glycogen Phosphorylase B"/>
    <property type="match status" value="1"/>
</dbReference>
<dbReference type="EMBL" id="LGRX02010752">
    <property type="protein sequence ID" value="KAK3269766.1"/>
    <property type="molecule type" value="Genomic_DNA"/>
</dbReference>
<organism evidence="6 7">
    <name type="scientific">Cymbomonas tetramitiformis</name>
    <dbReference type="NCBI Taxonomy" id="36881"/>
    <lineage>
        <taxon>Eukaryota</taxon>
        <taxon>Viridiplantae</taxon>
        <taxon>Chlorophyta</taxon>
        <taxon>Pyramimonadophyceae</taxon>
        <taxon>Pyramimonadales</taxon>
        <taxon>Pyramimonadaceae</taxon>
        <taxon>Cymbomonas</taxon>
    </lineage>
</organism>
<keyword evidence="2" id="KW-0808">Transferase</keyword>
<dbReference type="AlphaFoldDB" id="A0AAE0G2N1"/>
<evidence type="ECO:0000259" key="5">
    <source>
        <dbReference type="Pfam" id="PF13844"/>
    </source>
</evidence>
<dbReference type="InterPro" id="IPR011990">
    <property type="entry name" value="TPR-like_helical_dom_sf"/>
</dbReference>
<comment type="caution">
    <text evidence="6">The sequence shown here is derived from an EMBL/GenBank/DDBJ whole genome shotgun (WGS) entry which is preliminary data.</text>
</comment>
<accession>A0AAE0G2N1</accession>